<protein>
    <submittedName>
        <fullName evidence="1">Late expression factor 6</fullName>
    </submittedName>
</protein>
<dbReference type="Proteomes" id="UP000202427">
    <property type="component" value="Segment"/>
</dbReference>
<evidence type="ECO:0000313" key="2">
    <source>
        <dbReference type="Proteomes" id="UP000202427"/>
    </source>
</evidence>
<keyword evidence="2" id="KW-1185">Reference proteome</keyword>
<reference evidence="1 2" key="1">
    <citation type="journal article" date="2009" name="J. Invertebr. Pathol.">
        <title>Identification of a new nucleopolyhedrovirus from naturally-infected Condylorrhiza vestigialis (Guenee) (Lepidoptera: Crambidae) larvae on poplar plantations in South Brazil.</title>
        <authorList>
            <person name="Castro M.E."/>
            <person name="Ribeiro Z.M."/>
            <person name="Santos A.C."/>
            <person name="Souza M.L."/>
            <person name="Machado E.B."/>
            <person name="Sousa N.J."/>
            <person name="Moscardi F."/>
        </authorList>
    </citation>
    <scope>NUCLEOTIDE SEQUENCE [LARGE SCALE GENOMIC DNA]</scope>
</reference>
<dbReference type="GeneID" id="23301744"/>
<sequence>MELYYNGHAYSKRFSRELVLFMCVEANLPCNASSSIDWRRSSRRRLRVRDKRVGQLLQRCSGRYFWPDGVRFTCHQNNKRRFSRRSLSPLPQTPPLPFKWSDENTELELYAKEHGYDLEEGELTPDRDSMCDRLENLNVKK</sequence>
<organism evidence="1 2">
    <name type="scientific">Condylorrhiza vestigialis mutiple nucleopolyhedrovirus</name>
    <dbReference type="NCBI Taxonomy" id="1592576"/>
    <lineage>
        <taxon>Viruses</taxon>
        <taxon>Viruses incertae sedis</taxon>
        <taxon>Naldaviricetes</taxon>
        <taxon>Lefavirales</taxon>
        <taxon>Baculoviridae</taxon>
        <taxon>Alphabaculovirus</taxon>
        <taxon>Alphabaculovirus covestigialis</taxon>
    </lineage>
</organism>
<dbReference type="EMBL" id="KJ631623">
    <property type="protein sequence ID" value="AJD09271.1"/>
    <property type="molecule type" value="Genomic_DNA"/>
</dbReference>
<accession>A0A0B4ULD7</accession>
<gene>
    <name evidence="1" type="primary">ORF-106</name>
</gene>
<evidence type="ECO:0000313" key="1">
    <source>
        <dbReference type="EMBL" id="AJD09271.1"/>
    </source>
</evidence>
<dbReference type="KEGG" id="vg:23301744"/>
<name>A0A0B4ULD7_9ABAC</name>
<dbReference type="OrthoDB" id="14881at10239"/>
<dbReference type="RefSeq" id="YP_009118589.1">
    <property type="nucleotide sequence ID" value="NC_026430.1"/>
</dbReference>
<proteinExistence type="predicted"/>